<feature type="coiled-coil region" evidence="1">
    <location>
        <begin position="44"/>
        <end position="97"/>
    </location>
</feature>
<evidence type="ECO:0000256" key="1">
    <source>
        <dbReference type="SAM" id="Coils"/>
    </source>
</evidence>
<protein>
    <submittedName>
        <fullName evidence="2">Uncharacterized protein</fullName>
    </submittedName>
</protein>
<name>A0A069B239_CLODI</name>
<accession>A0A069B239</accession>
<reference evidence="2" key="1">
    <citation type="submission" date="2014-07" db="EMBL/GenBank/DDBJ databases">
        <authorList>
            <person name="Monot Marc"/>
        </authorList>
    </citation>
    <scope>NUCLEOTIDE SEQUENCE</scope>
    <source>
        <strain evidence="2">7032989</strain>
    </source>
</reference>
<evidence type="ECO:0000313" key="2">
    <source>
        <dbReference type="EMBL" id="CDT82118.1"/>
    </source>
</evidence>
<proteinExistence type="predicted"/>
<dbReference type="AlphaFoldDB" id="A0A069B239"/>
<sequence length="161" mass="18998">MKRVETPTRKVPIRSSVPLLRKTAETPINMGNMGDSLKYNVNLFQELENRISAVNNELTLLDKKAEKATGKEKIKHLQKQNELYEEQQRLQLELQDKMLFKQTVTKSKLEGYGLQFNNEGNLKNAEEELLRREKKAAELEKKQKNYQIELVMKKMRREKKH</sequence>
<organism evidence="2">
    <name type="scientific">Clostridioides difficile</name>
    <name type="common">Peptoclostridium difficile</name>
    <dbReference type="NCBI Taxonomy" id="1496"/>
    <lineage>
        <taxon>Bacteria</taxon>
        <taxon>Bacillati</taxon>
        <taxon>Bacillota</taxon>
        <taxon>Clostridia</taxon>
        <taxon>Peptostreptococcales</taxon>
        <taxon>Peptostreptococcaceae</taxon>
        <taxon>Clostridioides</taxon>
    </lineage>
</organism>
<dbReference type="EMBL" id="LK933537">
    <property type="protein sequence ID" value="CDT82118.1"/>
    <property type="molecule type" value="Genomic_DNA"/>
</dbReference>
<gene>
    <name evidence="2" type="ORF">BN1095_920052</name>
</gene>
<keyword evidence="1" id="KW-0175">Coiled coil</keyword>
<feature type="coiled-coil region" evidence="1">
    <location>
        <begin position="122"/>
        <end position="149"/>
    </location>
</feature>